<feature type="region of interest" description="Disordered" evidence="1">
    <location>
        <begin position="1"/>
        <end position="152"/>
    </location>
</feature>
<reference evidence="3" key="1">
    <citation type="journal article" date="2014" name="Science">
        <title>Ancient hybridizations among the ancestral genomes of bread wheat.</title>
        <authorList>
            <consortium name="International Wheat Genome Sequencing Consortium,"/>
            <person name="Marcussen T."/>
            <person name="Sandve S.R."/>
            <person name="Heier L."/>
            <person name="Spannagl M."/>
            <person name="Pfeifer M."/>
            <person name="Jakobsen K.S."/>
            <person name="Wulff B.B."/>
            <person name="Steuernagel B."/>
            <person name="Mayer K.F."/>
            <person name="Olsen O.A."/>
        </authorList>
    </citation>
    <scope>NUCLEOTIDE SEQUENCE [LARGE SCALE GENOMIC DNA]</scope>
    <source>
        <strain evidence="3">cv. AL8/78</strain>
    </source>
</reference>
<reference evidence="3" key="2">
    <citation type="journal article" date="2017" name="Nat. Plants">
        <title>The Aegilops tauschii genome reveals multiple impacts of transposons.</title>
        <authorList>
            <person name="Zhao G."/>
            <person name="Zou C."/>
            <person name="Li K."/>
            <person name="Wang K."/>
            <person name="Li T."/>
            <person name="Gao L."/>
            <person name="Zhang X."/>
            <person name="Wang H."/>
            <person name="Yang Z."/>
            <person name="Liu X."/>
            <person name="Jiang W."/>
            <person name="Mao L."/>
            <person name="Kong X."/>
            <person name="Jiao Y."/>
            <person name="Jia J."/>
        </authorList>
    </citation>
    <scope>NUCLEOTIDE SEQUENCE [LARGE SCALE GENOMIC DNA]</scope>
    <source>
        <strain evidence="3">cv. AL8/78</strain>
    </source>
</reference>
<name>A0A453RZ42_AEGTS</name>
<feature type="compositionally biased region" description="Basic residues" evidence="1">
    <location>
        <begin position="35"/>
        <end position="50"/>
    </location>
</feature>
<reference evidence="2" key="5">
    <citation type="journal article" date="2021" name="G3 (Bethesda)">
        <title>Aegilops tauschii genome assembly Aet v5.0 features greater sequence contiguity and improved annotation.</title>
        <authorList>
            <person name="Wang L."/>
            <person name="Zhu T."/>
            <person name="Rodriguez J.C."/>
            <person name="Deal K.R."/>
            <person name="Dubcovsky J."/>
            <person name="McGuire P.E."/>
            <person name="Lux T."/>
            <person name="Spannagl M."/>
            <person name="Mayer K.F.X."/>
            <person name="Baldrich P."/>
            <person name="Meyers B.C."/>
            <person name="Huo N."/>
            <person name="Gu Y.Q."/>
            <person name="Zhou H."/>
            <person name="Devos K.M."/>
            <person name="Bennetzen J.L."/>
            <person name="Unver T."/>
            <person name="Budak H."/>
            <person name="Gulick P.J."/>
            <person name="Galiba G."/>
            <person name="Kalapos B."/>
            <person name="Nelson D.R."/>
            <person name="Li P."/>
            <person name="You F.M."/>
            <person name="Luo M.C."/>
            <person name="Dvorak J."/>
        </authorList>
    </citation>
    <scope>NUCLEOTIDE SEQUENCE [LARGE SCALE GENOMIC DNA]</scope>
    <source>
        <strain evidence="2">cv. AL8/78</strain>
    </source>
</reference>
<dbReference type="AlphaFoldDB" id="A0A453RZ42"/>
<sequence length="278" mass="30568">DELYWHDGGEDAAGVPFPPTGRGAGPRLPPPQAHRPARIRWRRHRGRRPQQVRAMGPSRGGVRGRQGVVLLQPARPQVRHRPAHQPRHALRLLEGHRQGPRHPRPRRRRRVGGDAQDARLLPGQGPQGDEDGVGHARVPPGGGTAPPPPAAEGREDWVLCRVFYKSRTTSPRPPSDEACTFFSELDLPTMPPLAPLINAYIAFDSGTAMNTIEQVSCFSGLPALPLRGSMSFGDLLGWDNPEKKAIRTALSNMSSNSNSKLELTPNWSQENGLSQMWT</sequence>
<reference evidence="2" key="4">
    <citation type="submission" date="2019-03" db="UniProtKB">
        <authorList>
            <consortium name="EnsemblPlants"/>
        </authorList>
    </citation>
    <scope>IDENTIFICATION</scope>
</reference>
<evidence type="ECO:0000313" key="2">
    <source>
        <dbReference type="EnsemblPlants" id="AET7Gv20763500.9"/>
    </source>
</evidence>
<dbReference type="Proteomes" id="UP000015105">
    <property type="component" value="Chromosome 7D"/>
</dbReference>
<evidence type="ECO:0000256" key="1">
    <source>
        <dbReference type="SAM" id="MobiDB-lite"/>
    </source>
</evidence>
<keyword evidence="3" id="KW-1185">Reference proteome</keyword>
<evidence type="ECO:0008006" key="4">
    <source>
        <dbReference type="Google" id="ProtNLM"/>
    </source>
</evidence>
<accession>A0A453RZ42</accession>
<feature type="compositionally biased region" description="Basic residues" evidence="1">
    <location>
        <begin position="77"/>
        <end position="90"/>
    </location>
</feature>
<dbReference type="Gramene" id="AET7Gv20763500.9">
    <property type="protein sequence ID" value="AET7Gv20763500.9"/>
    <property type="gene ID" value="AET7Gv20763500"/>
</dbReference>
<proteinExistence type="predicted"/>
<organism evidence="2 3">
    <name type="scientific">Aegilops tauschii subsp. strangulata</name>
    <name type="common">Goatgrass</name>
    <dbReference type="NCBI Taxonomy" id="200361"/>
    <lineage>
        <taxon>Eukaryota</taxon>
        <taxon>Viridiplantae</taxon>
        <taxon>Streptophyta</taxon>
        <taxon>Embryophyta</taxon>
        <taxon>Tracheophyta</taxon>
        <taxon>Spermatophyta</taxon>
        <taxon>Magnoliopsida</taxon>
        <taxon>Liliopsida</taxon>
        <taxon>Poales</taxon>
        <taxon>Poaceae</taxon>
        <taxon>BOP clade</taxon>
        <taxon>Pooideae</taxon>
        <taxon>Triticodae</taxon>
        <taxon>Triticeae</taxon>
        <taxon>Triticinae</taxon>
        <taxon>Aegilops</taxon>
    </lineage>
</organism>
<feature type="compositionally biased region" description="Basic residues" evidence="1">
    <location>
        <begin position="98"/>
        <end position="110"/>
    </location>
</feature>
<evidence type="ECO:0000313" key="3">
    <source>
        <dbReference type="Proteomes" id="UP000015105"/>
    </source>
</evidence>
<reference evidence="2" key="3">
    <citation type="journal article" date="2017" name="Nature">
        <title>Genome sequence of the progenitor of the wheat D genome Aegilops tauschii.</title>
        <authorList>
            <person name="Luo M.C."/>
            <person name="Gu Y.Q."/>
            <person name="Puiu D."/>
            <person name="Wang H."/>
            <person name="Twardziok S.O."/>
            <person name="Deal K.R."/>
            <person name="Huo N."/>
            <person name="Zhu T."/>
            <person name="Wang L."/>
            <person name="Wang Y."/>
            <person name="McGuire P.E."/>
            <person name="Liu S."/>
            <person name="Long H."/>
            <person name="Ramasamy R.K."/>
            <person name="Rodriguez J.C."/>
            <person name="Van S.L."/>
            <person name="Yuan L."/>
            <person name="Wang Z."/>
            <person name="Xia Z."/>
            <person name="Xiao L."/>
            <person name="Anderson O.D."/>
            <person name="Ouyang S."/>
            <person name="Liang Y."/>
            <person name="Zimin A.V."/>
            <person name="Pertea G."/>
            <person name="Qi P."/>
            <person name="Bennetzen J.L."/>
            <person name="Dai X."/>
            <person name="Dawson M.W."/>
            <person name="Muller H.G."/>
            <person name="Kugler K."/>
            <person name="Rivarola-Duarte L."/>
            <person name="Spannagl M."/>
            <person name="Mayer K.F.X."/>
            <person name="Lu F.H."/>
            <person name="Bevan M.W."/>
            <person name="Leroy P."/>
            <person name="Li P."/>
            <person name="You F.M."/>
            <person name="Sun Q."/>
            <person name="Liu Z."/>
            <person name="Lyons E."/>
            <person name="Wicker T."/>
            <person name="Salzberg S.L."/>
            <person name="Devos K.M."/>
            <person name="Dvorak J."/>
        </authorList>
    </citation>
    <scope>NUCLEOTIDE SEQUENCE [LARGE SCALE GENOMIC DNA]</scope>
    <source>
        <strain evidence="2">cv. AL8/78</strain>
    </source>
</reference>
<protein>
    <recommendedName>
        <fullName evidence="4">NAC domain-containing protein</fullName>
    </recommendedName>
</protein>
<dbReference type="EnsemblPlants" id="AET7Gv20763500.9">
    <property type="protein sequence ID" value="AET7Gv20763500.9"/>
    <property type="gene ID" value="AET7Gv20763500"/>
</dbReference>